<dbReference type="Gene3D" id="3.30.70.1450">
    <property type="entry name" value="Regulator of K+ conductance, C-terminal domain"/>
    <property type="match status" value="1"/>
</dbReference>
<dbReference type="PANTHER" id="PTHR43833">
    <property type="entry name" value="POTASSIUM CHANNEL PROTEIN 2-RELATED-RELATED"/>
    <property type="match status" value="1"/>
</dbReference>
<protein>
    <submittedName>
        <fullName evidence="2">NAD-binding protein</fullName>
    </submittedName>
</protein>
<gene>
    <name evidence="2" type="ORF">KM029_04660</name>
</gene>
<dbReference type="Proteomes" id="UP000682802">
    <property type="component" value="Chromosome 1"/>
</dbReference>
<dbReference type="PANTHER" id="PTHR43833:SF7">
    <property type="entry name" value="KTR SYSTEM POTASSIUM UPTAKE PROTEIN C"/>
    <property type="match status" value="1"/>
</dbReference>
<dbReference type="InterPro" id="IPR050721">
    <property type="entry name" value="Trk_Ktr_HKT_K-transport"/>
</dbReference>
<dbReference type="SUPFAM" id="SSF51735">
    <property type="entry name" value="NAD(P)-binding Rossmann-fold domains"/>
    <property type="match status" value="1"/>
</dbReference>
<sequence length="250" mass="28675">MKKINKRFVLIGMGAFGIEVAKSLRNNNEDLLIILHNDYDNSKDTRDGLITLKRLREMGFEYLYETDTTNPLALKKHIKSTDIIILSHGKNFETKLLTIEALKELGVEEIYARATRDMHAKVLNKMDISRVIFPEKQEGKRFALELMNKSSVKAMDEVAPGVFICEMRIPKEFLGESVRKLRFRDKFHVSVICLKELIPTGKFDDRGEELADEKVYIQDFRDVTLCENHTLVVAGGKDRLKGVTDLVVKD</sequence>
<dbReference type="InterPro" id="IPR003148">
    <property type="entry name" value="RCK_N"/>
</dbReference>
<feature type="domain" description="RCK N-terminal" evidence="1">
    <location>
        <begin position="8"/>
        <end position="134"/>
    </location>
</feature>
<accession>A0ABX8GX98</accession>
<keyword evidence="3" id="KW-1185">Reference proteome</keyword>
<organism evidence="2 3">
    <name type="scientific">Flammeovirga kamogawensis</name>
    <dbReference type="NCBI Taxonomy" id="373891"/>
    <lineage>
        <taxon>Bacteria</taxon>
        <taxon>Pseudomonadati</taxon>
        <taxon>Bacteroidota</taxon>
        <taxon>Cytophagia</taxon>
        <taxon>Cytophagales</taxon>
        <taxon>Flammeovirgaceae</taxon>
        <taxon>Flammeovirga</taxon>
    </lineage>
</organism>
<dbReference type="InterPro" id="IPR036291">
    <property type="entry name" value="NAD(P)-bd_dom_sf"/>
</dbReference>
<evidence type="ECO:0000313" key="3">
    <source>
        <dbReference type="Proteomes" id="UP000682802"/>
    </source>
</evidence>
<dbReference type="Gene3D" id="3.40.50.720">
    <property type="entry name" value="NAD(P)-binding Rossmann-like Domain"/>
    <property type="match status" value="1"/>
</dbReference>
<proteinExistence type="predicted"/>
<name>A0ABX8GX98_9BACT</name>
<evidence type="ECO:0000259" key="1">
    <source>
        <dbReference type="Pfam" id="PF02254"/>
    </source>
</evidence>
<dbReference type="EMBL" id="CP076128">
    <property type="protein sequence ID" value="QWG08233.1"/>
    <property type="molecule type" value="Genomic_DNA"/>
</dbReference>
<reference evidence="2 3" key="1">
    <citation type="submission" date="2021-05" db="EMBL/GenBank/DDBJ databases">
        <title>Comparative genomic studies on the polysaccharide-degrading batcterial strains of the Flammeovirga genus.</title>
        <authorList>
            <person name="Zewei F."/>
            <person name="Zheng Z."/>
            <person name="Yu L."/>
            <person name="Ruyue G."/>
            <person name="Yanhong M."/>
            <person name="Yuanyuan C."/>
            <person name="Jingyan G."/>
            <person name="Wenjun H."/>
        </authorList>
    </citation>
    <scope>NUCLEOTIDE SEQUENCE [LARGE SCALE GENOMIC DNA]</scope>
    <source>
        <strain evidence="2 3">YS10</strain>
    </source>
</reference>
<dbReference type="SUPFAM" id="SSF116726">
    <property type="entry name" value="TrkA C-terminal domain-like"/>
    <property type="match status" value="1"/>
</dbReference>
<dbReference type="RefSeq" id="WP_144075607.1">
    <property type="nucleotide sequence ID" value="NZ_CP076128.1"/>
</dbReference>
<evidence type="ECO:0000313" key="2">
    <source>
        <dbReference type="EMBL" id="QWG08233.1"/>
    </source>
</evidence>
<dbReference type="InterPro" id="IPR036721">
    <property type="entry name" value="RCK_C_sf"/>
</dbReference>
<dbReference type="Pfam" id="PF02254">
    <property type="entry name" value="TrkA_N"/>
    <property type="match status" value="1"/>
</dbReference>